<gene>
    <name evidence="1" type="ORF">V6N11_083035</name>
</gene>
<name>A0ABR2QKN5_9ROSI</name>
<protein>
    <submittedName>
        <fullName evidence="1">Uncharacterized protein</fullName>
    </submittedName>
</protein>
<evidence type="ECO:0000313" key="2">
    <source>
        <dbReference type="Proteomes" id="UP001396334"/>
    </source>
</evidence>
<proteinExistence type="predicted"/>
<dbReference type="Proteomes" id="UP001396334">
    <property type="component" value="Unassembled WGS sequence"/>
</dbReference>
<dbReference type="EMBL" id="JBBPBN010000036">
    <property type="protein sequence ID" value="KAK9001247.1"/>
    <property type="molecule type" value="Genomic_DNA"/>
</dbReference>
<reference evidence="1 2" key="1">
    <citation type="journal article" date="2024" name="G3 (Bethesda)">
        <title>Genome assembly of Hibiscus sabdariffa L. provides insights into metabolisms of medicinal natural products.</title>
        <authorList>
            <person name="Kim T."/>
        </authorList>
    </citation>
    <scope>NUCLEOTIDE SEQUENCE [LARGE SCALE GENOMIC DNA]</scope>
    <source>
        <strain evidence="1">TK-2024</strain>
        <tissue evidence="1">Old leaves</tissue>
    </source>
</reference>
<sequence>MQSFVRVPTSPFPQEPNPIEAENLCINEMIIGPLWPRNSSFPSAQQHRWTRIPRISYVVLFSDDCNSSSISAGIVPDSAVINRFPPQGQAISCVRSLLKDTYCLFQNSGNGLKELWF</sequence>
<accession>A0ABR2QKN5</accession>
<organism evidence="1 2">
    <name type="scientific">Hibiscus sabdariffa</name>
    <name type="common">roselle</name>
    <dbReference type="NCBI Taxonomy" id="183260"/>
    <lineage>
        <taxon>Eukaryota</taxon>
        <taxon>Viridiplantae</taxon>
        <taxon>Streptophyta</taxon>
        <taxon>Embryophyta</taxon>
        <taxon>Tracheophyta</taxon>
        <taxon>Spermatophyta</taxon>
        <taxon>Magnoliopsida</taxon>
        <taxon>eudicotyledons</taxon>
        <taxon>Gunneridae</taxon>
        <taxon>Pentapetalae</taxon>
        <taxon>rosids</taxon>
        <taxon>malvids</taxon>
        <taxon>Malvales</taxon>
        <taxon>Malvaceae</taxon>
        <taxon>Malvoideae</taxon>
        <taxon>Hibiscus</taxon>
    </lineage>
</organism>
<evidence type="ECO:0000313" key="1">
    <source>
        <dbReference type="EMBL" id="KAK9001247.1"/>
    </source>
</evidence>
<keyword evidence="2" id="KW-1185">Reference proteome</keyword>
<comment type="caution">
    <text evidence="1">The sequence shown here is derived from an EMBL/GenBank/DDBJ whole genome shotgun (WGS) entry which is preliminary data.</text>
</comment>